<dbReference type="PROSITE" id="PS50146">
    <property type="entry name" value="DAGK"/>
    <property type="match status" value="1"/>
</dbReference>
<dbReference type="Pfam" id="PF00781">
    <property type="entry name" value="DAGK_cat"/>
    <property type="match status" value="1"/>
</dbReference>
<dbReference type="InterPro" id="IPR017438">
    <property type="entry name" value="ATP-NAD_kinase_N"/>
</dbReference>
<feature type="domain" description="DAGKc" evidence="1">
    <location>
        <begin position="7"/>
        <end position="156"/>
    </location>
</feature>
<dbReference type="InterPro" id="IPR001206">
    <property type="entry name" value="Diacylglycerol_kinase_cat_dom"/>
</dbReference>
<dbReference type="PANTHER" id="PTHR12358">
    <property type="entry name" value="SPHINGOSINE KINASE"/>
    <property type="match status" value="1"/>
</dbReference>
<protein>
    <submittedName>
        <fullName evidence="2">CERK</fullName>
    </submittedName>
</protein>
<dbReference type="Gene3D" id="2.60.200.40">
    <property type="match status" value="1"/>
</dbReference>
<accession>A0ABY6LGK1</accession>
<dbReference type="Gene3D" id="3.40.50.10330">
    <property type="entry name" value="Probable inorganic polyphosphate/atp-NAD kinase, domain 1"/>
    <property type="match status" value="1"/>
</dbReference>
<sequence length="261" mass="29259">MQLLWYRRPRKLLVFINPYGGKKKAPDIYKKVYPLFRLASIQLDERVTQRANHARDLLLDMDLSGYDGVVGVGGDGMFSELLNGLVVRAQQDAGVNMDNPYAPLSPPSLSLGVVPAGSTDALACSVTGVNDPVSSALIIIMGESSSLSPDIILHWQFVILHLICYCHKPTDWPLVIFSPDWLLWHVISHLIGHFHICYCGGPGQRVKVDVTSIHHNGKLIRYNSSFLGYGYFGDLMAESEKFRWMGPKRYDWSGKDVIMMH</sequence>
<reference evidence="2 3" key="1">
    <citation type="submission" date="2022-01" db="EMBL/GenBank/DDBJ databases">
        <title>A chromosomal length assembly of Cordylochernes scorpioides.</title>
        <authorList>
            <person name="Zeh D."/>
            <person name="Zeh J."/>
        </authorList>
    </citation>
    <scope>NUCLEOTIDE SEQUENCE [LARGE SCALE GENOMIC DNA]</scope>
    <source>
        <strain evidence="2">IN4F17</strain>
        <tissue evidence="2">Whole Body</tissue>
    </source>
</reference>
<keyword evidence="3" id="KW-1185">Reference proteome</keyword>
<dbReference type="EMBL" id="CP092879">
    <property type="protein sequence ID" value="UYV79567.1"/>
    <property type="molecule type" value="Genomic_DNA"/>
</dbReference>
<dbReference type="InterPro" id="IPR050187">
    <property type="entry name" value="Lipid_Phosphate_FormReg"/>
</dbReference>
<gene>
    <name evidence="2" type="ORF">LAZ67_17003138</name>
</gene>
<dbReference type="SMART" id="SM00046">
    <property type="entry name" value="DAGKc"/>
    <property type="match status" value="1"/>
</dbReference>
<evidence type="ECO:0000313" key="2">
    <source>
        <dbReference type="EMBL" id="UYV79567.1"/>
    </source>
</evidence>
<dbReference type="SUPFAM" id="SSF111331">
    <property type="entry name" value="NAD kinase/diacylglycerol kinase-like"/>
    <property type="match status" value="1"/>
</dbReference>
<name>A0ABY6LGK1_9ARAC</name>
<dbReference type="Proteomes" id="UP001235939">
    <property type="component" value="Chromosome 17"/>
</dbReference>
<evidence type="ECO:0000259" key="1">
    <source>
        <dbReference type="PROSITE" id="PS50146"/>
    </source>
</evidence>
<evidence type="ECO:0000313" key="3">
    <source>
        <dbReference type="Proteomes" id="UP001235939"/>
    </source>
</evidence>
<dbReference type="InterPro" id="IPR016064">
    <property type="entry name" value="NAD/diacylglycerol_kinase_sf"/>
</dbReference>
<dbReference type="PANTHER" id="PTHR12358:SF111">
    <property type="entry name" value="CERAMIDE KINASE, ISOFORM A"/>
    <property type="match status" value="1"/>
</dbReference>
<organism evidence="2 3">
    <name type="scientific">Cordylochernes scorpioides</name>
    <dbReference type="NCBI Taxonomy" id="51811"/>
    <lineage>
        <taxon>Eukaryota</taxon>
        <taxon>Metazoa</taxon>
        <taxon>Ecdysozoa</taxon>
        <taxon>Arthropoda</taxon>
        <taxon>Chelicerata</taxon>
        <taxon>Arachnida</taxon>
        <taxon>Pseudoscorpiones</taxon>
        <taxon>Cheliferoidea</taxon>
        <taxon>Chernetidae</taxon>
        <taxon>Cordylochernes</taxon>
    </lineage>
</organism>
<proteinExistence type="predicted"/>